<proteinExistence type="predicted"/>
<dbReference type="Gene3D" id="1.10.10.1450">
    <property type="match status" value="1"/>
</dbReference>
<dbReference type="EMBL" id="JAPWTK010000289">
    <property type="protein sequence ID" value="KAJ8943439.1"/>
    <property type="molecule type" value="Genomic_DNA"/>
</dbReference>
<dbReference type="FunFam" id="3.40.720.10:FF:000017">
    <property type="entry name" value="Predicted protein"/>
    <property type="match status" value="1"/>
</dbReference>
<dbReference type="CDD" id="cd16021">
    <property type="entry name" value="ALP_like"/>
    <property type="match status" value="1"/>
</dbReference>
<protein>
    <submittedName>
        <fullName evidence="1">Uncharacterized protein</fullName>
    </submittedName>
</protein>
<reference evidence="1" key="1">
    <citation type="journal article" date="2023" name="Insect Mol. Biol.">
        <title>Genome sequencing provides insights into the evolution of gene families encoding plant cell wall-degrading enzymes in longhorned beetles.</title>
        <authorList>
            <person name="Shin N.R."/>
            <person name="Okamura Y."/>
            <person name="Kirsch R."/>
            <person name="Pauchet Y."/>
        </authorList>
    </citation>
    <scope>NUCLEOTIDE SEQUENCE</scope>
    <source>
        <strain evidence="1">AMC_N1</strain>
    </source>
</reference>
<dbReference type="InterPro" id="IPR017850">
    <property type="entry name" value="Alkaline_phosphatase_core_sf"/>
</dbReference>
<dbReference type="AlphaFoldDB" id="A0AAV8XXN2"/>
<dbReference type="GO" id="GO:0005615">
    <property type="term" value="C:extracellular space"/>
    <property type="evidence" value="ECO:0007669"/>
    <property type="project" value="TreeGrafter"/>
</dbReference>
<dbReference type="InterPro" id="IPR004245">
    <property type="entry name" value="DUF229"/>
</dbReference>
<dbReference type="PANTHER" id="PTHR10974">
    <property type="entry name" value="FI08016P-RELATED"/>
    <property type="match status" value="1"/>
</dbReference>
<name>A0AAV8XXN2_9CUCU</name>
<dbReference type="Pfam" id="PF02995">
    <property type="entry name" value="DUF229"/>
    <property type="match status" value="1"/>
</dbReference>
<organism evidence="1 2">
    <name type="scientific">Aromia moschata</name>
    <dbReference type="NCBI Taxonomy" id="1265417"/>
    <lineage>
        <taxon>Eukaryota</taxon>
        <taxon>Metazoa</taxon>
        <taxon>Ecdysozoa</taxon>
        <taxon>Arthropoda</taxon>
        <taxon>Hexapoda</taxon>
        <taxon>Insecta</taxon>
        <taxon>Pterygota</taxon>
        <taxon>Neoptera</taxon>
        <taxon>Endopterygota</taxon>
        <taxon>Coleoptera</taxon>
        <taxon>Polyphaga</taxon>
        <taxon>Cucujiformia</taxon>
        <taxon>Chrysomeloidea</taxon>
        <taxon>Cerambycidae</taxon>
        <taxon>Cerambycinae</taxon>
        <taxon>Callichromatini</taxon>
        <taxon>Aromia</taxon>
    </lineage>
</organism>
<gene>
    <name evidence="1" type="ORF">NQ318_015719</name>
</gene>
<evidence type="ECO:0000313" key="1">
    <source>
        <dbReference type="EMBL" id="KAJ8943439.1"/>
    </source>
</evidence>
<accession>A0AAV8XXN2</accession>
<dbReference type="Gene3D" id="3.40.720.10">
    <property type="entry name" value="Alkaline Phosphatase, subunit A"/>
    <property type="match status" value="1"/>
</dbReference>
<sequence>MLSVQMEQRVNLKFLFKLEKTFTEAYAMLKEVYGHECLSHTQVFEWFKLSKEGRETTEINPRRSNSNLLQTNPFRLRWKQPVNQYNYCVLGYSEKPIPYETENQKYLINTSKCRIPDIDPFNSEVNKYVCKEEYSNCTNLGLLTYIDKSDGVATLRVNGSLLPLYTLFPVTCCYSKIFRTNYVNNNDNEITFSACQEFKDKTVISYPFIRVTCSSVLGKIYSNTHATVIPNETRILADGERANRFSILLVGIDSISKLNLRRTLPKTYAHLKENYLELRGYNKIGDNTFPNLMAVLTGRNTTQLDASCNAKAKLNNCDIIWDTFRALGYTTAYAEDEANIATFNYERLGFLEPPTDYYYRPYVVASEALGKRPRYGMTFCAGPETSGERVFNVAKDFAVSFKDSPAFGLFWMNSFSHDDINIPSAMDEKVLEFLGDTSFRSAIDDTIVIFFSDHGFRFGDIRYTHTGWLEERLPFIYFHIPDSFKRTFPSQYRNFLINTERLTTPYDIYNTLQDVLQLGNGSYRGKRSLGCPNCYSLFQEIPESRTCKEAAIDQHWCTCTGHNYISPKDRVVRLVAEFVVEHINGLVDSFPEDGACADYALSRVVSAGMSESYLNEKNQTVYYFLVIIETSPSAMFEATVEAYLGLDRNYFQLLGDISRVDRYAANSACVKDAVLKKYCYCDGFLYSIKKFVCPLIRC</sequence>
<comment type="caution">
    <text evidence="1">The sequence shown here is derived from an EMBL/GenBank/DDBJ whole genome shotgun (WGS) entry which is preliminary data.</text>
</comment>
<evidence type="ECO:0000313" key="2">
    <source>
        <dbReference type="Proteomes" id="UP001162162"/>
    </source>
</evidence>
<keyword evidence="2" id="KW-1185">Reference proteome</keyword>
<dbReference type="PANTHER" id="PTHR10974:SF9">
    <property type="entry name" value="DUF229 DOMAIN CONTAINING PROTEIN-RELATED"/>
    <property type="match status" value="1"/>
</dbReference>
<dbReference type="SUPFAM" id="SSF53649">
    <property type="entry name" value="Alkaline phosphatase-like"/>
    <property type="match status" value="1"/>
</dbReference>
<dbReference type="Proteomes" id="UP001162162">
    <property type="component" value="Unassembled WGS sequence"/>
</dbReference>